<evidence type="ECO:0000313" key="2">
    <source>
        <dbReference type="EMBL" id="WWM71419.1"/>
    </source>
</evidence>
<protein>
    <submittedName>
        <fullName evidence="2">Cytochrome c</fullName>
    </submittedName>
</protein>
<dbReference type="Gene3D" id="1.20.120.10">
    <property type="entry name" value="Cytochrome c/b562"/>
    <property type="match status" value="1"/>
</dbReference>
<dbReference type="RefSeq" id="WP_338504832.1">
    <property type="nucleotide sequence ID" value="NZ_CP145607.1"/>
</dbReference>
<accession>A0ABZ2G4S2</accession>
<organism evidence="2 3">
    <name type="scientific">Sphingomonas kaistensis</name>
    <dbReference type="NCBI Taxonomy" id="298708"/>
    <lineage>
        <taxon>Bacteria</taxon>
        <taxon>Pseudomonadati</taxon>
        <taxon>Pseudomonadota</taxon>
        <taxon>Alphaproteobacteria</taxon>
        <taxon>Sphingomonadales</taxon>
        <taxon>Sphingomonadaceae</taxon>
        <taxon>Sphingomonas</taxon>
    </lineage>
</organism>
<dbReference type="PROSITE" id="PS51257">
    <property type="entry name" value="PROKAR_LIPOPROTEIN"/>
    <property type="match status" value="1"/>
</dbReference>
<dbReference type="PROSITE" id="PS51009">
    <property type="entry name" value="CYTCII"/>
    <property type="match status" value="1"/>
</dbReference>
<keyword evidence="1" id="KW-0732">Signal</keyword>
<feature type="chain" id="PRO_5046017268" evidence="1">
    <location>
        <begin position="21"/>
        <end position="184"/>
    </location>
</feature>
<dbReference type="InterPro" id="IPR002321">
    <property type="entry name" value="Cyt_c_II"/>
</dbReference>
<reference evidence="2 3" key="1">
    <citation type="submission" date="2024-02" db="EMBL/GenBank/DDBJ databases">
        <title>Full genome sequence of Sphingomonas kaistensis.</title>
        <authorList>
            <person name="Poletto B.L."/>
            <person name="Silva G."/>
            <person name="Galante D."/>
            <person name="Campos K.R."/>
            <person name="Santos M.B.N."/>
            <person name="Sacchi C.T."/>
        </authorList>
    </citation>
    <scope>NUCLEOTIDE SEQUENCE [LARGE SCALE GENOMIC DNA]</scope>
    <source>
        <strain evidence="2 3">MA4R</strain>
    </source>
</reference>
<dbReference type="SUPFAM" id="SSF47175">
    <property type="entry name" value="Cytochromes"/>
    <property type="match status" value="1"/>
</dbReference>
<dbReference type="Pfam" id="PF01322">
    <property type="entry name" value="Cytochrom_C_2"/>
    <property type="match status" value="1"/>
</dbReference>
<dbReference type="EMBL" id="CP145607">
    <property type="protein sequence ID" value="WWM71419.1"/>
    <property type="molecule type" value="Genomic_DNA"/>
</dbReference>
<feature type="signal peptide" evidence="1">
    <location>
        <begin position="1"/>
        <end position="20"/>
    </location>
</feature>
<proteinExistence type="predicted"/>
<dbReference type="InterPro" id="IPR010980">
    <property type="entry name" value="Cyt_c/b562"/>
</dbReference>
<name>A0ABZ2G4S2_9SPHN</name>
<sequence length="184" mass="19281">MRAFLMLAAAVLSLAGCSSGSDDANAVLNDANASGVDASAEVLNTAMAAADTPLERKAALAKIKERHEGYEKIGKAMRAAKQAIDKEDLGAVRTSADRIATLAPQAIGWFPLGTGPDVAKTGAKADIWQQRAEFDKGMANFNEAARVFQATTAGGDFGAIKEAHANLGKTCSACHDRFRSNMHD</sequence>
<evidence type="ECO:0000313" key="3">
    <source>
        <dbReference type="Proteomes" id="UP001382935"/>
    </source>
</evidence>
<dbReference type="Proteomes" id="UP001382935">
    <property type="component" value="Chromosome"/>
</dbReference>
<evidence type="ECO:0000256" key="1">
    <source>
        <dbReference type="SAM" id="SignalP"/>
    </source>
</evidence>
<gene>
    <name evidence="2" type="ORF">V6R86_12250</name>
</gene>
<keyword evidence="3" id="KW-1185">Reference proteome</keyword>